<gene>
    <name evidence="1" type="ORF">AO501_04675</name>
</gene>
<dbReference type="Proteomes" id="UP000051677">
    <property type="component" value="Unassembled WGS sequence"/>
</dbReference>
<dbReference type="AlphaFoldDB" id="A0A0Q2M7Q1"/>
<organism evidence="1 2">
    <name type="scientific">Mycobacterium gordonae</name>
    <dbReference type="NCBI Taxonomy" id="1778"/>
    <lineage>
        <taxon>Bacteria</taxon>
        <taxon>Bacillati</taxon>
        <taxon>Actinomycetota</taxon>
        <taxon>Actinomycetes</taxon>
        <taxon>Mycobacteriales</taxon>
        <taxon>Mycobacteriaceae</taxon>
        <taxon>Mycobacterium</taxon>
    </lineage>
</organism>
<sequence>MVFGPRHPVRAEGRIVTACMQDHDGRIVVSGEEAPGVIVVCDEGLTPAEAREMAERLIDAARLAETWTVTWNRDLKRKSGLAHPCRNAQAAQR</sequence>
<proteinExistence type="predicted"/>
<comment type="caution">
    <text evidence="1">The sequence shown here is derived from an EMBL/GenBank/DDBJ whole genome shotgun (WGS) entry which is preliminary data.</text>
</comment>
<reference evidence="1 2" key="1">
    <citation type="submission" date="2015-10" db="EMBL/GenBank/DDBJ databases">
        <title>Mycobacterium gordonae draft genome assembly.</title>
        <authorList>
            <person name="Ustinova V."/>
            <person name="Smirnova T."/>
            <person name="Blagodatskikh K."/>
            <person name="Varlamov D."/>
            <person name="Larionova E."/>
            <person name="Chernousova L."/>
        </authorList>
    </citation>
    <scope>NUCLEOTIDE SEQUENCE [LARGE SCALE GENOMIC DNA]</scope>
    <source>
        <strain evidence="1 2">CTRI 14-8773</strain>
    </source>
</reference>
<name>A0A0Q2M7Q1_MYCGO</name>
<evidence type="ECO:0000313" key="1">
    <source>
        <dbReference type="EMBL" id="KQH75911.1"/>
    </source>
</evidence>
<dbReference type="EMBL" id="LKTM01000363">
    <property type="protein sequence ID" value="KQH75911.1"/>
    <property type="molecule type" value="Genomic_DNA"/>
</dbReference>
<accession>A0A0Q2M7Q1</accession>
<protein>
    <submittedName>
        <fullName evidence="1">Uncharacterized protein</fullName>
    </submittedName>
</protein>
<evidence type="ECO:0000313" key="2">
    <source>
        <dbReference type="Proteomes" id="UP000051677"/>
    </source>
</evidence>